<dbReference type="Proteomes" id="UP000018227">
    <property type="component" value="Unassembled WGS sequence"/>
</dbReference>
<dbReference type="PIRSF" id="PIRSF037785">
    <property type="entry name" value="RecU"/>
    <property type="match status" value="1"/>
</dbReference>
<dbReference type="GO" id="GO:0003676">
    <property type="term" value="F:nucleic acid binding"/>
    <property type="evidence" value="ECO:0007669"/>
    <property type="project" value="InterPro"/>
</dbReference>
<comment type="cofactor">
    <cofactor evidence="13">
        <name>Mg(2+)</name>
        <dbReference type="ChEBI" id="CHEBI:18420"/>
    </cofactor>
    <text evidence="13">Binds 1 Mg(2+) ion per subunit.</text>
</comment>
<dbReference type="GO" id="GO:0007059">
    <property type="term" value="P:chromosome segregation"/>
    <property type="evidence" value="ECO:0007669"/>
    <property type="project" value="UniProtKB-UniRule"/>
</dbReference>
<keyword evidence="4 13" id="KW-0479">Metal-binding</keyword>
<dbReference type="GO" id="GO:0005737">
    <property type="term" value="C:cytoplasm"/>
    <property type="evidence" value="ECO:0007669"/>
    <property type="project" value="UniProtKB-SubCell"/>
</dbReference>
<comment type="similarity">
    <text evidence="11 13">Belongs to the RecU family.</text>
</comment>
<evidence type="ECO:0000313" key="14">
    <source>
        <dbReference type="EMBL" id="ESL04452.1"/>
    </source>
</evidence>
<dbReference type="eggNOG" id="COG3331">
    <property type="taxonomic scope" value="Bacteria"/>
</dbReference>
<comment type="subcellular location">
    <subcellularLocation>
        <location evidence="1 13">Cytoplasm</location>
    </subcellularLocation>
</comment>
<keyword evidence="9 13" id="KW-0233">DNA recombination</keyword>
<dbReference type="GO" id="GO:0008821">
    <property type="term" value="F:crossover junction DNA endonuclease activity"/>
    <property type="evidence" value="ECO:0007669"/>
    <property type="project" value="UniProtKB-EC"/>
</dbReference>
<sequence>MPSWNSRGLRGSLLETLINMTNDKYREQGLALVQKVPTPITPVNINDKGQITLAYFDSKSTVDYIGVVQGIPICFDAKECNKPTFPLQNIHEHQVKFMEDFEAQDGIAFMVIYFSDTDEYYYSPFKEIKKYWTRAVNGGRKSIKREEFTEGYYLDITGKTTVPYLEGLEKDLEERDSHLTF</sequence>
<dbReference type="RefSeq" id="WP_023353070.1">
    <property type="nucleotide sequence ID" value="NZ_KI535366.1"/>
</dbReference>
<evidence type="ECO:0000256" key="12">
    <source>
        <dbReference type="ARBA" id="ARBA00029523"/>
    </source>
</evidence>
<evidence type="ECO:0000256" key="3">
    <source>
        <dbReference type="ARBA" id="ARBA00022722"/>
    </source>
</evidence>
<dbReference type="GO" id="GO:0006281">
    <property type="term" value="P:DNA repair"/>
    <property type="evidence" value="ECO:0007669"/>
    <property type="project" value="UniProtKB-UniRule"/>
</dbReference>
<accession>V2Y8L8</accession>
<feature type="site" description="Transition state stabilizer" evidence="13">
    <location>
        <position position="78"/>
    </location>
</feature>
<dbReference type="InterPro" id="IPR004612">
    <property type="entry name" value="Resolv_RecU"/>
</dbReference>
<dbReference type="CDD" id="cd22354">
    <property type="entry name" value="RecU-like"/>
    <property type="match status" value="1"/>
</dbReference>
<dbReference type="OrthoDB" id="9783592at2"/>
<gene>
    <name evidence="13" type="primary">recU</name>
    <name evidence="14" type="ORF">GCWU0000282_000166</name>
</gene>
<keyword evidence="7 13" id="KW-0378">Hydrolase</keyword>
<dbReference type="STRING" id="592026.GCWU0000282_000166"/>
<dbReference type="HOGENOM" id="CLU_096340_0_1_9"/>
<dbReference type="SUPFAM" id="SSF52980">
    <property type="entry name" value="Restriction endonuclease-like"/>
    <property type="match status" value="1"/>
</dbReference>
<evidence type="ECO:0000256" key="4">
    <source>
        <dbReference type="ARBA" id="ARBA00022723"/>
    </source>
</evidence>
<keyword evidence="5 13" id="KW-0255">Endonuclease</keyword>
<name>V2Y8L8_9FIRM</name>
<keyword evidence="8 13" id="KW-0460">Magnesium</keyword>
<protein>
    <recommendedName>
        <fullName evidence="12 13">Holliday junction resolvase RecU</fullName>
        <ecNumber evidence="13">3.1.21.10</ecNumber>
    </recommendedName>
    <alternativeName>
        <fullName evidence="13">Recombination protein U homolog</fullName>
    </alternativeName>
</protein>
<organism evidence="14 15">
    <name type="scientific">Catonella morbi ATCC 51271</name>
    <dbReference type="NCBI Taxonomy" id="592026"/>
    <lineage>
        <taxon>Bacteria</taxon>
        <taxon>Bacillati</taxon>
        <taxon>Bacillota</taxon>
        <taxon>Clostridia</taxon>
        <taxon>Lachnospirales</taxon>
        <taxon>Lachnospiraceae</taxon>
        <taxon>Catonella</taxon>
    </lineage>
</organism>
<keyword evidence="15" id="KW-1185">Reference proteome</keyword>
<evidence type="ECO:0000256" key="5">
    <source>
        <dbReference type="ARBA" id="ARBA00022759"/>
    </source>
</evidence>
<dbReference type="GO" id="GO:0000287">
    <property type="term" value="F:magnesium ion binding"/>
    <property type="evidence" value="ECO:0007669"/>
    <property type="project" value="UniProtKB-UniRule"/>
</dbReference>
<comment type="catalytic activity">
    <reaction evidence="13">
        <text>Endonucleolytic cleavage at a junction such as a reciprocal single-stranded crossover between two homologous DNA duplexes (Holliday junction).</text>
        <dbReference type="EC" id="3.1.21.10"/>
    </reaction>
</comment>
<evidence type="ECO:0000256" key="10">
    <source>
        <dbReference type="ARBA" id="ARBA00023204"/>
    </source>
</evidence>
<feature type="binding site" evidence="13">
    <location>
        <position position="63"/>
    </location>
    <ligand>
        <name>Mg(2+)</name>
        <dbReference type="ChEBI" id="CHEBI:18420"/>
    </ligand>
</feature>
<feature type="binding site" evidence="13">
    <location>
        <position position="61"/>
    </location>
    <ligand>
        <name>Mg(2+)</name>
        <dbReference type="ChEBI" id="CHEBI:18420"/>
    </ligand>
</feature>
<comment type="caution">
    <text evidence="14">The sequence shown here is derived from an EMBL/GenBank/DDBJ whole genome shotgun (WGS) entry which is preliminary data.</text>
</comment>
<dbReference type="InterPro" id="IPR011856">
    <property type="entry name" value="tRNA_endonuc-like_dom_sf"/>
</dbReference>
<evidence type="ECO:0000256" key="6">
    <source>
        <dbReference type="ARBA" id="ARBA00022763"/>
    </source>
</evidence>
<evidence type="ECO:0000256" key="11">
    <source>
        <dbReference type="ARBA" id="ARBA00023447"/>
    </source>
</evidence>
<evidence type="ECO:0000256" key="1">
    <source>
        <dbReference type="ARBA" id="ARBA00004496"/>
    </source>
</evidence>
<proteinExistence type="inferred from homology"/>
<evidence type="ECO:0000256" key="2">
    <source>
        <dbReference type="ARBA" id="ARBA00022490"/>
    </source>
</evidence>
<dbReference type="EMBL" id="ACIL03000003">
    <property type="protein sequence ID" value="ESL04452.1"/>
    <property type="molecule type" value="Genomic_DNA"/>
</dbReference>
<keyword evidence="6 13" id="KW-0227">DNA damage</keyword>
<dbReference type="AlphaFoldDB" id="V2Y8L8"/>
<evidence type="ECO:0000256" key="7">
    <source>
        <dbReference type="ARBA" id="ARBA00022801"/>
    </source>
</evidence>
<feature type="binding site" evidence="13">
    <location>
        <position position="94"/>
    </location>
    <ligand>
        <name>Mg(2+)</name>
        <dbReference type="ChEBI" id="CHEBI:18420"/>
    </ligand>
</feature>
<dbReference type="EC" id="3.1.21.10" evidence="13"/>
<keyword evidence="3 13" id="KW-0540">Nuclease</keyword>
<comment type="function">
    <text evidence="13">Endonuclease that resolves Holliday junction intermediates in genetic recombination. Cleaves mobile four-strand junctions by introducing symmetrical nicks in paired strands. Promotes annealing of linear ssDNA with homologous dsDNA. Required for DNA repair, homologous recombination and chromosome segregation.</text>
</comment>
<reference evidence="14 15" key="1">
    <citation type="submission" date="2013-06" db="EMBL/GenBank/DDBJ databases">
        <authorList>
            <person name="Weinstock G."/>
            <person name="Sodergren E."/>
            <person name="Clifton S."/>
            <person name="Fulton L."/>
            <person name="Fulton B."/>
            <person name="Courtney L."/>
            <person name="Fronick C."/>
            <person name="Harrison M."/>
            <person name="Strong C."/>
            <person name="Farmer C."/>
            <person name="Delahaunty K."/>
            <person name="Markovic C."/>
            <person name="Hall O."/>
            <person name="Minx P."/>
            <person name="Tomlinson C."/>
            <person name="Mitreva M."/>
            <person name="Nelson J."/>
            <person name="Hou S."/>
            <person name="Wollam A."/>
            <person name="Pepin K.H."/>
            <person name="Johnson M."/>
            <person name="Bhonagiri V."/>
            <person name="Nash W.E."/>
            <person name="Warren W."/>
            <person name="Chinwalla A."/>
            <person name="Mardis E.R."/>
            <person name="Wilson R.K."/>
        </authorList>
    </citation>
    <scope>NUCLEOTIDE SEQUENCE [LARGE SCALE GENOMIC DNA]</scope>
    <source>
        <strain evidence="14 15">ATCC 51271</strain>
    </source>
</reference>
<keyword evidence="2 13" id="KW-0963">Cytoplasm</keyword>
<evidence type="ECO:0000256" key="13">
    <source>
        <dbReference type="HAMAP-Rule" id="MF_00130"/>
    </source>
</evidence>
<dbReference type="HAMAP" id="MF_00130">
    <property type="entry name" value="RecU"/>
    <property type="match status" value="1"/>
</dbReference>
<dbReference type="InterPro" id="IPR011335">
    <property type="entry name" value="Restrct_endonuc-II-like"/>
</dbReference>
<dbReference type="Pfam" id="PF03838">
    <property type="entry name" value="RecU"/>
    <property type="match status" value="1"/>
</dbReference>
<feature type="binding site" evidence="13">
    <location>
        <position position="76"/>
    </location>
    <ligand>
        <name>Mg(2+)</name>
        <dbReference type="ChEBI" id="CHEBI:18420"/>
    </ligand>
</feature>
<evidence type="ECO:0000313" key="15">
    <source>
        <dbReference type="Proteomes" id="UP000018227"/>
    </source>
</evidence>
<keyword evidence="10 13" id="KW-0234">DNA repair</keyword>
<evidence type="ECO:0000256" key="8">
    <source>
        <dbReference type="ARBA" id="ARBA00022842"/>
    </source>
</evidence>
<dbReference type="GO" id="GO:0006310">
    <property type="term" value="P:DNA recombination"/>
    <property type="evidence" value="ECO:0007669"/>
    <property type="project" value="UniProtKB-UniRule"/>
</dbReference>
<dbReference type="Gene3D" id="3.40.1350.10">
    <property type="match status" value="1"/>
</dbReference>
<evidence type="ECO:0000256" key="9">
    <source>
        <dbReference type="ARBA" id="ARBA00023172"/>
    </source>
</evidence>